<dbReference type="EMBL" id="CAADGH010000014">
    <property type="protein sequence ID" value="VFK75026.1"/>
    <property type="molecule type" value="Genomic_DNA"/>
</dbReference>
<evidence type="ECO:0000313" key="4">
    <source>
        <dbReference type="EMBL" id="VFK30035.1"/>
    </source>
</evidence>
<dbReference type="Pfam" id="PF03703">
    <property type="entry name" value="bPH_2"/>
    <property type="match status" value="1"/>
</dbReference>
<feature type="transmembrane region" description="Helical" evidence="1">
    <location>
        <begin position="21"/>
        <end position="39"/>
    </location>
</feature>
<proteinExistence type="predicted"/>
<feature type="transmembrane region" description="Helical" evidence="1">
    <location>
        <begin position="59"/>
        <end position="80"/>
    </location>
</feature>
<dbReference type="PANTHER" id="PTHR37938">
    <property type="entry name" value="BLL0215 PROTEIN"/>
    <property type="match status" value="1"/>
</dbReference>
<keyword evidence="1" id="KW-1133">Transmembrane helix</keyword>
<evidence type="ECO:0000256" key="1">
    <source>
        <dbReference type="SAM" id="Phobius"/>
    </source>
</evidence>
<keyword evidence="1" id="KW-0472">Membrane</keyword>
<name>A0A450X6E1_9GAMM</name>
<protein>
    <submittedName>
        <fullName evidence="3">PH domain-containing protein</fullName>
    </submittedName>
</protein>
<keyword evidence="1" id="KW-0812">Transmembrane</keyword>
<gene>
    <name evidence="3" type="ORF">BECKMB1821G_GA0114241_101038</name>
    <name evidence="5" type="ORF">BECKMB1821H_GA0114242_101422</name>
    <name evidence="4" type="ORF">BECKMB1821I_GA0114274_101322</name>
</gene>
<evidence type="ECO:0000313" key="3">
    <source>
        <dbReference type="EMBL" id="VFK24914.1"/>
    </source>
</evidence>
<dbReference type="AlphaFoldDB" id="A0A450X6E1"/>
<sequence>MVNQLNEKIMWQGKPSRFFWYKTYFLAFIILLAGILLLFSDNVLSDIWLSLGIHQYIEFSRNLYIGEGLIALSLFIYLFVDMSRIAKGKYTVTNLRVSERRGLISNYTNEIRVKDIRAVNIRQNILQRLFGIGTLEIGSAASEPQDVHFINIRNPRKINELIHNLQHD</sequence>
<reference evidence="3" key="1">
    <citation type="submission" date="2019-02" db="EMBL/GenBank/DDBJ databases">
        <authorList>
            <person name="Gruber-Vodicka R. H."/>
            <person name="Seah K. B. B."/>
        </authorList>
    </citation>
    <scope>NUCLEOTIDE SEQUENCE</scope>
    <source>
        <strain evidence="3">BECK_BZ197</strain>
        <strain evidence="5">BECK_BZ198</strain>
        <strain evidence="4">BECK_BZ199</strain>
    </source>
</reference>
<feature type="domain" description="YdbS-like PH" evidence="2">
    <location>
        <begin position="89"/>
        <end position="161"/>
    </location>
</feature>
<evidence type="ECO:0000259" key="2">
    <source>
        <dbReference type="Pfam" id="PF03703"/>
    </source>
</evidence>
<dbReference type="EMBL" id="CAADFQ010000013">
    <property type="protein sequence ID" value="VFK30035.1"/>
    <property type="molecule type" value="Genomic_DNA"/>
</dbReference>
<organism evidence="3">
    <name type="scientific">Candidatus Kentrum sp. MB</name>
    <dbReference type="NCBI Taxonomy" id="2138164"/>
    <lineage>
        <taxon>Bacteria</taxon>
        <taxon>Pseudomonadati</taxon>
        <taxon>Pseudomonadota</taxon>
        <taxon>Gammaproteobacteria</taxon>
        <taxon>Candidatus Kentrum</taxon>
    </lineage>
</organism>
<dbReference type="EMBL" id="CAADFO010000010">
    <property type="protein sequence ID" value="VFK24914.1"/>
    <property type="molecule type" value="Genomic_DNA"/>
</dbReference>
<evidence type="ECO:0000313" key="5">
    <source>
        <dbReference type="EMBL" id="VFK75026.1"/>
    </source>
</evidence>
<accession>A0A450X6E1</accession>
<dbReference type="InterPro" id="IPR005182">
    <property type="entry name" value="YdbS-like_PH"/>
</dbReference>
<dbReference type="PANTHER" id="PTHR37938:SF1">
    <property type="entry name" value="BLL0215 PROTEIN"/>
    <property type="match status" value="1"/>
</dbReference>